<feature type="binding site" evidence="4">
    <location>
        <begin position="9"/>
        <end position="16"/>
    </location>
    <ligand>
        <name>substrate</name>
    </ligand>
</feature>
<gene>
    <name evidence="5" type="ordered locus">Msil_2437</name>
</gene>
<dbReference type="Gene3D" id="3.40.50.1240">
    <property type="entry name" value="Phosphoglycerate mutase-like"/>
    <property type="match status" value="1"/>
</dbReference>
<reference evidence="5 6" key="1">
    <citation type="journal article" date="2010" name="J. Bacteriol.">
        <title>Complete genome sequence of the aerobic facultative methanotroph Methylocella silvestris BL2.</title>
        <authorList>
            <person name="Chen Y."/>
            <person name="Crombie A."/>
            <person name="Rahman M.T."/>
            <person name="Dedysh S.N."/>
            <person name="Liesack W."/>
            <person name="Stott M.B."/>
            <person name="Alam M."/>
            <person name="Theisen A.R."/>
            <person name="Murrell J.C."/>
            <person name="Dunfield P.F."/>
        </authorList>
    </citation>
    <scope>NUCLEOTIDE SEQUENCE [LARGE SCALE GENOMIC DNA]</scope>
    <source>
        <strain evidence="6">DSM 15510 / CIP 108128 / LMG 27833 / NCIMB 13906 / BL2</strain>
    </source>
</reference>
<dbReference type="KEGG" id="msl:Msil_2437"/>
<dbReference type="GO" id="GO:0016791">
    <property type="term" value="F:phosphatase activity"/>
    <property type="evidence" value="ECO:0007669"/>
    <property type="project" value="TreeGrafter"/>
</dbReference>
<organism evidence="5 6">
    <name type="scientific">Methylocella silvestris (strain DSM 15510 / CIP 108128 / LMG 27833 / NCIMB 13906 / BL2)</name>
    <dbReference type="NCBI Taxonomy" id="395965"/>
    <lineage>
        <taxon>Bacteria</taxon>
        <taxon>Pseudomonadati</taxon>
        <taxon>Pseudomonadota</taxon>
        <taxon>Alphaproteobacteria</taxon>
        <taxon>Hyphomicrobiales</taxon>
        <taxon>Beijerinckiaceae</taxon>
        <taxon>Methylocella</taxon>
    </lineage>
</organism>
<keyword evidence="6" id="KW-1185">Reference proteome</keyword>
<evidence type="ECO:0000256" key="4">
    <source>
        <dbReference type="PIRSR" id="PIRSR613078-2"/>
    </source>
</evidence>
<feature type="active site" description="Tele-phosphohistidine intermediate" evidence="3">
    <location>
        <position position="10"/>
    </location>
</feature>
<name>B8EKJ6_METSB</name>
<dbReference type="RefSeq" id="WP_012591435.1">
    <property type="nucleotide sequence ID" value="NC_011666.1"/>
</dbReference>
<dbReference type="SMART" id="SM00855">
    <property type="entry name" value="PGAM"/>
    <property type="match status" value="1"/>
</dbReference>
<dbReference type="InterPro" id="IPR050275">
    <property type="entry name" value="PGM_Phosphatase"/>
</dbReference>
<sequence>MTTRFCLVRHGETDWNAEGRLQGQLDIGLNASGRAQAAAVAARLTACRFDAIFSSDLKRAYDTAVPAGRALGLPVEPTPALRERFFGAFQGLTHAEAKALFPADYARFSARDPEAPLPGDGESLCAFSRRVGGALNHLADELAGQTILIVAHGGVLDMARRLASGQDLRQKRDFTLLNAALNWIERRDGRWAVQGWGDVAHLGGSLDEILDAAGGAGA</sequence>
<evidence type="ECO:0000256" key="3">
    <source>
        <dbReference type="PIRSR" id="PIRSR613078-1"/>
    </source>
</evidence>
<evidence type="ECO:0000313" key="6">
    <source>
        <dbReference type="Proteomes" id="UP000002257"/>
    </source>
</evidence>
<dbReference type="Pfam" id="PF00300">
    <property type="entry name" value="His_Phos_1"/>
    <property type="match status" value="1"/>
</dbReference>
<dbReference type="HOGENOM" id="CLU_033323_9_5_5"/>
<keyword evidence="1" id="KW-0324">Glycolysis</keyword>
<protein>
    <submittedName>
        <fullName evidence="5">Phosphoglycerate mutase</fullName>
    </submittedName>
</protein>
<dbReference type="eggNOG" id="COG0406">
    <property type="taxonomic scope" value="Bacteria"/>
</dbReference>
<evidence type="ECO:0000313" key="5">
    <source>
        <dbReference type="EMBL" id="ACK51366.1"/>
    </source>
</evidence>
<feature type="active site" description="Proton donor/acceptor" evidence="3">
    <location>
        <position position="83"/>
    </location>
</feature>
<evidence type="ECO:0000256" key="2">
    <source>
        <dbReference type="ARBA" id="ARBA00023235"/>
    </source>
</evidence>
<dbReference type="EMBL" id="CP001280">
    <property type="protein sequence ID" value="ACK51366.1"/>
    <property type="molecule type" value="Genomic_DNA"/>
</dbReference>
<feature type="binding site" evidence="4">
    <location>
        <position position="59"/>
    </location>
    <ligand>
        <name>substrate</name>
    </ligand>
</feature>
<dbReference type="SUPFAM" id="SSF53254">
    <property type="entry name" value="Phosphoglycerate mutase-like"/>
    <property type="match status" value="1"/>
</dbReference>
<dbReference type="InterPro" id="IPR013078">
    <property type="entry name" value="His_Pase_superF_clade-1"/>
</dbReference>
<accession>B8EKJ6</accession>
<keyword evidence="2" id="KW-0413">Isomerase</keyword>
<dbReference type="PANTHER" id="PTHR48100">
    <property type="entry name" value="BROAD-SPECIFICITY PHOSPHATASE YOR283W-RELATED"/>
    <property type="match status" value="1"/>
</dbReference>
<dbReference type="STRING" id="395965.Msil_2437"/>
<dbReference type="PROSITE" id="PS00175">
    <property type="entry name" value="PG_MUTASE"/>
    <property type="match status" value="1"/>
</dbReference>
<dbReference type="GO" id="GO:0005737">
    <property type="term" value="C:cytoplasm"/>
    <property type="evidence" value="ECO:0007669"/>
    <property type="project" value="TreeGrafter"/>
</dbReference>
<dbReference type="AlphaFoldDB" id="B8EKJ6"/>
<dbReference type="InterPro" id="IPR001345">
    <property type="entry name" value="PG/BPGM_mutase_AS"/>
</dbReference>
<dbReference type="CDD" id="cd07067">
    <property type="entry name" value="HP_PGM_like"/>
    <property type="match status" value="1"/>
</dbReference>
<dbReference type="Proteomes" id="UP000002257">
    <property type="component" value="Chromosome"/>
</dbReference>
<evidence type="ECO:0000256" key="1">
    <source>
        <dbReference type="ARBA" id="ARBA00023152"/>
    </source>
</evidence>
<proteinExistence type="predicted"/>
<dbReference type="PANTHER" id="PTHR48100:SF1">
    <property type="entry name" value="HISTIDINE PHOSPHATASE FAMILY PROTEIN-RELATED"/>
    <property type="match status" value="1"/>
</dbReference>
<dbReference type="InterPro" id="IPR029033">
    <property type="entry name" value="His_PPase_superfam"/>
</dbReference>
<dbReference type="OrthoDB" id="9781415at2"/>